<evidence type="ECO:0000313" key="13">
    <source>
        <dbReference type="WBParaSite" id="SBAD_0000225201-mRNA-1"/>
    </source>
</evidence>
<sequence>MAEGAHHHTPYFASLFSGACAGLLVDITLFPLDTVKTRLQSASGFRKSGGITRLYSGIPSVAIGSAPSAALFFIAYNASKELLSTKISNPMVAEMIASSIGETIACFVRVPTEVLKQRTQARHSRNVRNALRTLLQVDGASGLYRGFGITLCREIPFSAIQFPLWEQLKRWWTCYQDRPTSIWQSAACGSIAGGIAAGMTPIL</sequence>
<organism evidence="13">
    <name type="scientific">Soboliphyme baturini</name>
    <dbReference type="NCBI Taxonomy" id="241478"/>
    <lineage>
        <taxon>Eukaryota</taxon>
        <taxon>Metazoa</taxon>
        <taxon>Ecdysozoa</taxon>
        <taxon>Nematoda</taxon>
        <taxon>Enoplea</taxon>
        <taxon>Dorylaimia</taxon>
        <taxon>Dioctophymatida</taxon>
        <taxon>Dioctophymatoidea</taxon>
        <taxon>Soboliphymatidae</taxon>
        <taxon>Soboliphyme</taxon>
    </lineage>
</organism>
<evidence type="ECO:0000256" key="8">
    <source>
        <dbReference type="PROSITE-ProRule" id="PRU00282"/>
    </source>
</evidence>
<gene>
    <name evidence="11" type="ORF">SBAD_LOCUS2149</name>
</gene>
<evidence type="ECO:0000256" key="7">
    <source>
        <dbReference type="ARBA" id="ARBA00023136"/>
    </source>
</evidence>
<keyword evidence="3 9" id="KW-0813">Transport</keyword>
<dbReference type="PANTHER" id="PTHR45667">
    <property type="entry name" value="S-ADENOSYLMETHIONINE MITOCHONDRIAL CARRIER PROTEIN"/>
    <property type="match status" value="1"/>
</dbReference>
<dbReference type="OrthoDB" id="276989at2759"/>
<evidence type="ECO:0000256" key="10">
    <source>
        <dbReference type="SAM" id="Phobius"/>
    </source>
</evidence>
<feature type="repeat" description="Solcar" evidence="8">
    <location>
        <begin position="9"/>
        <end position="82"/>
    </location>
</feature>
<dbReference type="Pfam" id="PF00153">
    <property type="entry name" value="Mito_carr"/>
    <property type="match status" value="2"/>
</dbReference>
<feature type="transmembrane region" description="Helical" evidence="10">
    <location>
        <begin position="53"/>
        <end position="76"/>
    </location>
</feature>
<keyword evidence="5" id="KW-0677">Repeat</keyword>
<comment type="similarity">
    <text evidence="2 9">Belongs to the mitochondrial carrier (TC 2.A.29) family.</text>
</comment>
<dbReference type="InterPro" id="IPR018108">
    <property type="entry name" value="MCP_transmembrane"/>
</dbReference>
<evidence type="ECO:0000256" key="2">
    <source>
        <dbReference type="ARBA" id="ARBA00006375"/>
    </source>
</evidence>
<evidence type="ECO:0000256" key="3">
    <source>
        <dbReference type="ARBA" id="ARBA00022448"/>
    </source>
</evidence>
<name>A0A183IEV5_9BILA</name>
<feature type="transmembrane region" description="Helical" evidence="10">
    <location>
        <begin position="12"/>
        <end position="32"/>
    </location>
</feature>
<keyword evidence="7 8" id="KW-0472">Membrane</keyword>
<comment type="subcellular location">
    <subcellularLocation>
        <location evidence="1">Membrane</location>
        <topology evidence="1">Multi-pass membrane protein</topology>
    </subcellularLocation>
</comment>
<dbReference type="SUPFAM" id="SSF103506">
    <property type="entry name" value="Mitochondrial carrier"/>
    <property type="match status" value="1"/>
</dbReference>
<reference evidence="13" key="1">
    <citation type="submission" date="2016-06" db="UniProtKB">
        <authorList>
            <consortium name="WormBaseParasite"/>
        </authorList>
    </citation>
    <scope>IDENTIFICATION</scope>
</reference>
<dbReference type="EMBL" id="UZAM01007105">
    <property type="protein sequence ID" value="VDO96711.1"/>
    <property type="molecule type" value="Genomic_DNA"/>
</dbReference>
<feature type="repeat" description="Solcar" evidence="8">
    <location>
        <begin position="89"/>
        <end position="171"/>
    </location>
</feature>
<evidence type="ECO:0000256" key="5">
    <source>
        <dbReference type="ARBA" id="ARBA00022737"/>
    </source>
</evidence>
<proteinExistence type="inferred from homology"/>
<evidence type="ECO:0000313" key="11">
    <source>
        <dbReference type="EMBL" id="VDO96711.1"/>
    </source>
</evidence>
<dbReference type="WBParaSite" id="SBAD_0000225201-mRNA-1">
    <property type="protein sequence ID" value="SBAD_0000225201-mRNA-1"/>
    <property type="gene ID" value="SBAD_0000225201"/>
</dbReference>
<dbReference type="GO" id="GO:0016020">
    <property type="term" value="C:membrane"/>
    <property type="evidence" value="ECO:0007669"/>
    <property type="project" value="UniProtKB-SubCell"/>
</dbReference>
<evidence type="ECO:0000256" key="1">
    <source>
        <dbReference type="ARBA" id="ARBA00004141"/>
    </source>
</evidence>
<dbReference type="InterPro" id="IPR023395">
    <property type="entry name" value="MCP_dom_sf"/>
</dbReference>
<dbReference type="PROSITE" id="PS50920">
    <property type="entry name" value="SOLCAR"/>
    <property type="match status" value="2"/>
</dbReference>
<evidence type="ECO:0000256" key="9">
    <source>
        <dbReference type="RuleBase" id="RU000488"/>
    </source>
</evidence>
<keyword evidence="12" id="KW-1185">Reference proteome</keyword>
<keyword evidence="4 8" id="KW-0812">Transmembrane</keyword>
<keyword evidence="6 10" id="KW-1133">Transmembrane helix</keyword>
<accession>A0A183IEV5</accession>
<dbReference type="Gene3D" id="1.50.40.10">
    <property type="entry name" value="Mitochondrial carrier domain"/>
    <property type="match status" value="1"/>
</dbReference>
<evidence type="ECO:0000256" key="6">
    <source>
        <dbReference type="ARBA" id="ARBA00022989"/>
    </source>
</evidence>
<protein>
    <submittedName>
        <fullName evidence="13">S-adenosylmethionine mitochondrial carrier protein</fullName>
    </submittedName>
</protein>
<evidence type="ECO:0000256" key="4">
    <source>
        <dbReference type="ARBA" id="ARBA00022692"/>
    </source>
</evidence>
<reference evidence="11 12" key="2">
    <citation type="submission" date="2018-11" db="EMBL/GenBank/DDBJ databases">
        <authorList>
            <consortium name="Pathogen Informatics"/>
        </authorList>
    </citation>
    <scope>NUCLEOTIDE SEQUENCE [LARGE SCALE GENOMIC DNA]</scope>
</reference>
<dbReference type="Proteomes" id="UP000270296">
    <property type="component" value="Unassembled WGS sequence"/>
</dbReference>
<evidence type="ECO:0000313" key="12">
    <source>
        <dbReference type="Proteomes" id="UP000270296"/>
    </source>
</evidence>
<dbReference type="AlphaFoldDB" id="A0A183IEV5"/>